<keyword evidence="2" id="KW-0325">Glycoprotein</keyword>
<dbReference type="PANTHER" id="PTHR23412:SF17">
    <property type="entry name" value="OTOANCORIN"/>
    <property type="match status" value="1"/>
</dbReference>
<dbReference type="EMBL" id="MU827378">
    <property type="protein sequence ID" value="KAJ7350206.1"/>
    <property type="molecule type" value="Genomic_DNA"/>
</dbReference>
<evidence type="ECO:0000256" key="2">
    <source>
        <dbReference type="ARBA" id="ARBA00023180"/>
    </source>
</evidence>
<dbReference type="GO" id="GO:0007160">
    <property type="term" value="P:cell-matrix adhesion"/>
    <property type="evidence" value="ECO:0007669"/>
    <property type="project" value="TreeGrafter"/>
</dbReference>
<dbReference type="GO" id="GO:0009986">
    <property type="term" value="C:cell surface"/>
    <property type="evidence" value="ECO:0007669"/>
    <property type="project" value="TreeGrafter"/>
</dbReference>
<name>A0A9W9YKU1_9CNID</name>
<dbReference type="Proteomes" id="UP001163046">
    <property type="component" value="Unassembled WGS sequence"/>
</dbReference>
<reference evidence="3" key="1">
    <citation type="submission" date="2023-01" db="EMBL/GenBank/DDBJ databases">
        <title>Genome assembly of the deep-sea coral Lophelia pertusa.</title>
        <authorList>
            <person name="Herrera S."/>
            <person name="Cordes E."/>
        </authorList>
    </citation>
    <scope>NUCLEOTIDE SEQUENCE</scope>
    <source>
        <strain evidence="3">USNM1676648</strain>
        <tissue evidence="3">Polyp</tissue>
    </source>
</reference>
<evidence type="ECO:0000313" key="4">
    <source>
        <dbReference type="Proteomes" id="UP001163046"/>
    </source>
</evidence>
<accession>A0A9W9YKU1</accession>
<evidence type="ECO:0000313" key="3">
    <source>
        <dbReference type="EMBL" id="KAJ7350206.1"/>
    </source>
</evidence>
<protein>
    <submittedName>
        <fullName evidence="3">Uncharacterized protein</fullName>
    </submittedName>
</protein>
<keyword evidence="4" id="KW-1185">Reference proteome</keyword>
<sequence>MAKVNDVAEWIGDQWRDLGPAALGPGPSDLERINLDSIEEMLDEFGTFKFSKSQAQALIKAAKKAWDESDAGKWSGGRLRQLGSLVKGLDTSDIRKLGKEAFEEAVGVWGKYVDVDMETLKALADKAKEHLASGDISKLTAQLAKKLGRVVLGLTPDDLEKLKLDNIDIIAALGKWEGVE</sequence>
<dbReference type="InterPro" id="IPR026664">
    <property type="entry name" value="Stereocilin-rel"/>
</dbReference>
<gene>
    <name evidence="3" type="ORF">OS493_037786</name>
</gene>
<keyword evidence="1" id="KW-0732">Signal</keyword>
<dbReference type="OrthoDB" id="5959850at2759"/>
<evidence type="ECO:0000256" key="1">
    <source>
        <dbReference type="ARBA" id="ARBA00022729"/>
    </source>
</evidence>
<organism evidence="3 4">
    <name type="scientific">Desmophyllum pertusum</name>
    <dbReference type="NCBI Taxonomy" id="174260"/>
    <lineage>
        <taxon>Eukaryota</taxon>
        <taxon>Metazoa</taxon>
        <taxon>Cnidaria</taxon>
        <taxon>Anthozoa</taxon>
        <taxon>Hexacorallia</taxon>
        <taxon>Scleractinia</taxon>
        <taxon>Caryophylliina</taxon>
        <taxon>Caryophylliidae</taxon>
        <taxon>Desmophyllum</taxon>
    </lineage>
</organism>
<dbReference type="PANTHER" id="PTHR23412">
    <property type="entry name" value="STEREOCILIN RELATED"/>
    <property type="match status" value="1"/>
</dbReference>
<proteinExistence type="predicted"/>
<comment type="caution">
    <text evidence="3">The sequence shown here is derived from an EMBL/GenBank/DDBJ whole genome shotgun (WGS) entry which is preliminary data.</text>
</comment>
<dbReference type="AlphaFoldDB" id="A0A9W9YKU1"/>